<organism evidence="4 5">
    <name type="scientific">Sistotremastrum suecicum HHB10207 ss-3</name>
    <dbReference type="NCBI Taxonomy" id="1314776"/>
    <lineage>
        <taxon>Eukaryota</taxon>
        <taxon>Fungi</taxon>
        <taxon>Dikarya</taxon>
        <taxon>Basidiomycota</taxon>
        <taxon>Agaricomycotina</taxon>
        <taxon>Agaricomycetes</taxon>
        <taxon>Sistotremastrales</taxon>
        <taxon>Sistotremastraceae</taxon>
        <taxon>Sistotremastrum</taxon>
    </lineage>
</organism>
<dbReference type="SMART" id="SM00256">
    <property type="entry name" value="FBOX"/>
    <property type="match status" value="1"/>
</dbReference>
<dbReference type="GO" id="GO:0016567">
    <property type="term" value="P:protein ubiquitination"/>
    <property type="evidence" value="ECO:0007669"/>
    <property type="project" value="UniProtKB-UniPathway"/>
</dbReference>
<proteinExistence type="predicted"/>
<dbReference type="EMBL" id="KV428237">
    <property type="protein sequence ID" value="KZT33497.1"/>
    <property type="molecule type" value="Genomic_DNA"/>
</dbReference>
<name>A0A165YQF0_9AGAM</name>
<dbReference type="OrthoDB" id="722566at2759"/>
<dbReference type="InterPro" id="IPR036047">
    <property type="entry name" value="F-box-like_dom_sf"/>
</dbReference>
<gene>
    <name evidence="4" type="ORF">SISSUDRAFT_407289</name>
</gene>
<dbReference type="PROSITE" id="PS50181">
    <property type="entry name" value="FBOX"/>
    <property type="match status" value="1"/>
</dbReference>
<dbReference type="STRING" id="1314776.A0A165YQF0"/>
<dbReference type="SUPFAM" id="SSF81383">
    <property type="entry name" value="F-box domain"/>
    <property type="match status" value="1"/>
</dbReference>
<dbReference type="UniPathway" id="UPA00143"/>
<accession>A0A165YQF0</accession>
<dbReference type="InterPro" id="IPR045048">
    <property type="entry name" value="FBXO31/39"/>
</dbReference>
<dbReference type="Pfam" id="PF12937">
    <property type="entry name" value="F-box-like"/>
    <property type="match status" value="1"/>
</dbReference>
<comment type="pathway">
    <text evidence="1">Protein modification; protein ubiquitination.</text>
</comment>
<dbReference type="InterPro" id="IPR001810">
    <property type="entry name" value="F-box_dom"/>
</dbReference>
<feature type="domain" description="F-box" evidence="3">
    <location>
        <begin position="18"/>
        <end position="64"/>
    </location>
</feature>
<dbReference type="PANTHER" id="PTHR10706">
    <property type="entry name" value="F-BOX FAMILY PROTEIN"/>
    <property type="match status" value="1"/>
</dbReference>
<dbReference type="PANTHER" id="PTHR10706:SF130">
    <property type="entry name" value="F-BOX ONLY PROTEIN 31"/>
    <property type="match status" value="1"/>
</dbReference>
<dbReference type="Proteomes" id="UP000076798">
    <property type="component" value="Unassembled WGS sequence"/>
</dbReference>
<dbReference type="Pfam" id="PF12014">
    <property type="entry name" value="Cyclin_D1_bind"/>
    <property type="match status" value="1"/>
</dbReference>
<dbReference type="Gene3D" id="1.20.1280.50">
    <property type="match status" value="1"/>
</dbReference>
<reference evidence="4 5" key="1">
    <citation type="journal article" date="2016" name="Mol. Biol. Evol.">
        <title>Comparative Genomics of Early-Diverging Mushroom-Forming Fungi Provides Insights into the Origins of Lignocellulose Decay Capabilities.</title>
        <authorList>
            <person name="Nagy L.G."/>
            <person name="Riley R."/>
            <person name="Tritt A."/>
            <person name="Adam C."/>
            <person name="Daum C."/>
            <person name="Floudas D."/>
            <person name="Sun H."/>
            <person name="Yadav J.S."/>
            <person name="Pangilinan J."/>
            <person name="Larsson K.H."/>
            <person name="Matsuura K."/>
            <person name="Barry K."/>
            <person name="Labutti K."/>
            <person name="Kuo R."/>
            <person name="Ohm R.A."/>
            <person name="Bhattacharya S.S."/>
            <person name="Shirouzu T."/>
            <person name="Yoshinaga Y."/>
            <person name="Martin F.M."/>
            <person name="Grigoriev I.V."/>
            <person name="Hibbett D.S."/>
        </authorList>
    </citation>
    <scope>NUCLEOTIDE SEQUENCE [LARGE SCALE GENOMIC DNA]</scope>
    <source>
        <strain evidence="4 5">HHB10207 ss-3</strain>
    </source>
</reference>
<protein>
    <recommendedName>
        <fullName evidence="3">F-box domain-containing protein</fullName>
    </recommendedName>
</protein>
<evidence type="ECO:0000259" key="3">
    <source>
        <dbReference type="PROSITE" id="PS50181"/>
    </source>
</evidence>
<dbReference type="AlphaFoldDB" id="A0A165YQF0"/>
<evidence type="ECO:0000256" key="1">
    <source>
        <dbReference type="ARBA" id="ARBA00004906"/>
    </source>
</evidence>
<keyword evidence="2" id="KW-0833">Ubl conjugation pathway</keyword>
<keyword evidence="5" id="KW-1185">Reference proteome</keyword>
<sequence>MTGAEEGFAIIDKEPSGLSSLESLPDELLFQCTSDLDADSLQSLRETSQRLRRFAQDEGLWKSVCTTLLSPYTFRGSVEGLDHKIWGAPSFYDLWRHLLREWTPRLGLWIHTDERKSFPVPAGEVLSILADGEKGFIFCAPLEIIDPSIFEVHDTLDQTQEQFLHDVTIRVEARFIEVIPHDWDPRSTVRVEHHQPRVRPYAARGFQVSYGENTARAGIPPVEVGDRIEAWPDLAKRLELSIKGPDDMPPTPYPSPPLLPLLRSAECQSLRSLITPQLSLLLHRGIHPRNYVPIVNPDHDFSSSSDVFFKAGIYTATYATHGSEFLWIGMRTLTERDFDAGSSWFWEGHFGEGSVADGDHGPFSSQNGRFNIVREMFPAEVAASPGHLRPGVRVIEAVKITGDANVPRGQRSFVAFVDDPLVPRAALERPLAPKTARPLRPWPLRARDDPHLPSVLPPQELYSEREPGVTLPGRGRVALSHFSFPSWISCVVHIESEEELNVWWSLGNDIMTFKRIHTVG</sequence>
<evidence type="ECO:0000313" key="4">
    <source>
        <dbReference type="EMBL" id="KZT33497.1"/>
    </source>
</evidence>
<evidence type="ECO:0000313" key="5">
    <source>
        <dbReference type="Proteomes" id="UP000076798"/>
    </source>
</evidence>
<evidence type="ECO:0000256" key="2">
    <source>
        <dbReference type="ARBA" id="ARBA00022786"/>
    </source>
</evidence>